<feature type="domain" description="Bacterial alpha-L-rhamnosidase N-terminal" evidence="2">
    <location>
        <begin position="159"/>
        <end position="325"/>
    </location>
</feature>
<name>A0ABS5TCA7_9ACTN</name>
<gene>
    <name evidence="3" type="ORF">KIH74_07215</name>
</gene>
<dbReference type="Proteomes" id="UP001197247">
    <property type="component" value="Unassembled WGS sequence"/>
</dbReference>
<dbReference type="InterPro" id="IPR016007">
    <property type="entry name" value="Alpha_rhamnosid"/>
</dbReference>
<accession>A0ABS5TCA7</accession>
<feature type="non-terminal residue" evidence="3">
    <location>
        <position position="367"/>
    </location>
</feature>
<protein>
    <submittedName>
        <fullName evidence="3">Alpha-L-rhamnosidase N-terminal domain-containing protein</fullName>
    </submittedName>
</protein>
<keyword evidence="4" id="KW-1185">Reference proteome</keyword>
<dbReference type="Gene3D" id="2.60.120.260">
    <property type="entry name" value="Galactose-binding domain-like"/>
    <property type="match status" value="1"/>
</dbReference>
<sequence length="367" mass="38825">MSDSPVTGLSVEYQRTPLAVATSRPRLSWLPGRSQAGYEIEVLRAGRPVASSGRVVSRESHLVEMPGAELESDTDYEWRVRITDQAGTVSSWATAGFGTALLRPEDWRAQWVTPKDRATTTERWTMLDWITGRRPAGPVADRLRPVRLLRQRFTVAAPVVRARLFMTARGVYSARVNGTVAGDEVLAPGSDSYGSRVSVQCYDVTGLIAVGENVLGVALADGWWAGRIGLTGSSAQFGDSTSAIWQLHLTTADGRRQVLTSGGDVVSADGPWVWSDLFIGERFDARRHDPAWSTAGFDDSAWTPVATEDAASEVLVPFAGEPVRRGGAPPPRAGGGGPAGGGGAPPRGGGGRRGGGAAGGRPGPRGR</sequence>
<dbReference type="EMBL" id="JAHBAY010000003">
    <property type="protein sequence ID" value="MBT0768710.1"/>
    <property type="molecule type" value="Genomic_DNA"/>
</dbReference>
<feature type="region of interest" description="Disordered" evidence="1">
    <location>
        <begin position="319"/>
        <end position="367"/>
    </location>
</feature>
<dbReference type="RefSeq" id="WP_214155017.1">
    <property type="nucleotide sequence ID" value="NZ_JAHBAY010000003.1"/>
</dbReference>
<evidence type="ECO:0000313" key="3">
    <source>
        <dbReference type="EMBL" id="MBT0768710.1"/>
    </source>
</evidence>
<evidence type="ECO:0000259" key="2">
    <source>
        <dbReference type="Pfam" id="PF08531"/>
    </source>
</evidence>
<dbReference type="Pfam" id="PF08531">
    <property type="entry name" value="Bac_rhamnosid_N"/>
    <property type="match status" value="1"/>
</dbReference>
<dbReference type="PANTHER" id="PTHR33307">
    <property type="entry name" value="ALPHA-RHAMNOSIDASE (EUROFUNG)"/>
    <property type="match status" value="1"/>
</dbReference>
<organism evidence="3 4">
    <name type="scientific">Kineosporia corallincola</name>
    <dbReference type="NCBI Taxonomy" id="2835133"/>
    <lineage>
        <taxon>Bacteria</taxon>
        <taxon>Bacillati</taxon>
        <taxon>Actinomycetota</taxon>
        <taxon>Actinomycetes</taxon>
        <taxon>Kineosporiales</taxon>
        <taxon>Kineosporiaceae</taxon>
        <taxon>Kineosporia</taxon>
    </lineage>
</organism>
<evidence type="ECO:0000256" key="1">
    <source>
        <dbReference type="SAM" id="MobiDB-lite"/>
    </source>
</evidence>
<dbReference type="Gene3D" id="2.60.40.10">
    <property type="entry name" value="Immunoglobulins"/>
    <property type="match status" value="1"/>
</dbReference>
<reference evidence="3 4" key="1">
    <citation type="submission" date="2021-05" db="EMBL/GenBank/DDBJ databases">
        <title>Kineosporia and Streptomyces sp. nov. two new marine actinobacteria isolated from Coral.</title>
        <authorList>
            <person name="Buangrab K."/>
            <person name="Sutthacheep M."/>
            <person name="Yeemin T."/>
            <person name="Harunari E."/>
            <person name="Igarashi Y."/>
            <person name="Kanchanasin P."/>
            <person name="Tanasupawat S."/>
            <person name="Phongsopitanun W."/>
        </authorList>
    </citation>
    <scope>NUCLEOTIDE SEQUENCE [LARGE SCALE GENOMIC DNA]</scope>
    <source>
        <strain evidence="3 4">J2-2</strain>
    </source>
</reference>
<dbReference type="Pfam" id="PF25788">
    <property type="entry name" value="Ig_Rha78A_N"/>
    <property type="match status" value="1"/>
</dbReference>
<dbReference type="PANTHER" id="PTHR33307:SF6">
    <property type="entry name" value="ALPHA-RHAMNOSIDASE (EUROFUNG)-RELATED"/>
    <property type="match status" value="1"/>
</dbReference>
<comment type="caution">
    <text evidence="3">The sequence shown here is derived from an EMBL/GenBank/DDBJ whole genome shotgun (WGS) entry which is preliminary data.</text>
</comment>
<dbReference type="InterPro" id="IPR013737">
    <property type="entry name" value="Bac_rhamnosid_N"/>
</dbReference>
<dbReference type="InterPro" id="IPR013783">
    <property type="entry name" value="Ig-like_fold"/>
</dbReference>
<evidence type="ECO:0000313" key="4">
    <source>
        <dbReference type="Proteomes" id="UP001197247"/>
    </source>
</evidence>
<proteinExistence type="predicted"/>
<feature type="compositionally biased region" description="Gly residues" evidence="1">
    <location>
        <begin position="333"/>
        <end position="367"/>
    </location>
</feature>